<dbReference type="PANTHER" id="PTHR43289:SF6">
    <property type="entry name" value="SERINE_THREONINE-PROTEIN KINASE NEKL-3"/>
    <property type="match status" value="1"/>
</dbReference>
<dbReference type="GO" id="GO:0005524">
    <property type="term" value="F:ATP binding"/>
    <property type="evidence" value="ECO:0007669"/>
    <property type="project" value="UniProtKB-KW"/>
</dbReference>
<name>A0A7G6WWQ1_9ACTN</name>
<dbReference type="KEGG" id="kqi:F1D05_11535"/>
<keyword evidence="2 9" id="KW-0723">Serine/threonine-protein kinase</keyword>
<dbReference type="PROSITE" id="PS50011">
    <property type="entry name" value="PROTEIN_KINASE_DOM"/>
    <property type="match status" value="1"/>
</dbReference>
<dbReference type="PROSITE" id="PS00108">
    <property type="entry name" value="PROTEIN_KINASE_ST"/>
    <property type="match status" value="1"/>
</dbReference>
<dbReference type="AlphaFoldDB" id="A0A7G6WWQ1"/>
<keyword evidence="3" id="KW-0808">Transferase</keyword>
<proteinExistence type="predicted"/>
<keyword evidence="6" id="KW-0067">ATP-binding</keyword>
<keyword evidence="10" id="KW-1185">Reference proteome</keyword>
<evidence type="ECO:0000259" key="8">
    <source>
        <dbReference type="PROSITE" id="PS50011"/>
    </source>
</evidence>
<reference evidence="9 10" key="2">
    <citation type="journal article" date="2020" name="Microbiol. Resour. Announc.">
        <title>Antarctic desert soil bacteria exhibit high novel natural product potential, evaluated through long-read genome sequencing and comparative genomics.</title>
        <authorList>
            <person name="Benaud N."/>
            <person name="Edwards R.J."/>
            <person name="Amos T.G."/>
            <person name="D'Agostino P.M."/>
            <person name="Gutierrez-Chavez C."/>
            <person name="Montgomery K."/>
            <person name="Nicetic I."/>
            <person name="Ferrari B.C."/>
        </authorList>
    </citation>
    <scope>NUCLEOTIDE SEQUENCE [LARGE SCALE GENOMIC DNA]</scope>
    <source>
        <strain evidence="9 10">SPB151</strain>
    </source>
</reference>
<evidence type="ECO:0000256" key="1">
    <source>
        <dbReference type="ARBA" id="ARBA00012513"/>
    </source>
</evidence>
<dbReference type="EMBL" id="CP043661">
    <property type="protein sequence ID" value="QNE18416.1"/>
    <property type="molecule type" value="Genomic_DNA"/>
</dbReference>
<organism evidence="9 10">
    <name type="scientific">Kribbella qitaiheensis</name>
    <dbReference type="NCBI Taxonomy" id="1544730"/>
    <lineage>
        <taxon>Bacteria</taxon>
        <taxon>Bacillati</taxon>
        <taxon>Actinomycetota</taxon>
        <taxon>Actinomycetes</taxon>
        <taxon>Propionibacteriales</taxon>
        <taxon>Kribbellaceae</taxon>
        <taxon>Kribbella</taxon>
    </lineage>
</organism>
<feature type="domain" description="Protein kinase" evidence="8">
    <location>
        <begin position="10"/>
        <end position="270"/>
    </location>
</feature>
<sequence length="493" mass="51881">MSGEVLAGRYRLLTLLGQGGAGEVWQAEDQVLARPVAVKLLRRLEGDLMDATERFRTEAQSAARLLHPNVVATYDVGTADGQVFLVMELVNGPDLAKLLRSGGLPPVKLVADIAVQGARALDAAHAAGIVHRDVKPGNLLLAPDGTLKITDFGIAQAVGLDGATGPVLLGTAAYVSPEQVKGERATPASDWYSLGCVLYELLAGLPPFVGENFEAVMRQHLEDVPVPIVVRRPEVSAGLGDLVTRLLAKAPGARPGSAAEVIRYLNQPAADEGTRVLAVLPAAEAHGASADAADAEPGADLVPGLKLEAESEPERSHRRRGFPLAKSIVAVAVVLVGVVIAALLKEGVGDSTAQARDVPTPPAVTKVTTKPKPTPTPSKTPSKTPTKKPKATPTPQTRVSQLHALAGLLRQTQEGKGARTAREAAKDLDSAAEALADGDDDKAAEKFNDARQRLVNAQREGRWQATPQIVVLFNTLSRTMPRSEHQPGNNNNE</sequence>
<dbReference type="PANTHER" id="PTHR43289">
    <property type="entry name" value="MITOGEN-ACTIVATED PROTEIN KINASE KINASE KINASE 20-RELATED"/>
    <property type="match status" value="1"/>
</dbReference>
<dbReference type="Pfam" id="PF00069">
    <property type="entry name" value="Pkinase"/>
    <property type="match status" value="1"/>
</dbReference>
<dbReference type="InterPro" id="IPR008271">
    <property type="entry name" value="Ser/Thr_kinase_AS"/>
</dbReference>
<dbReference type="RefSeq" id="WP_185447534.1">
    <property type="nucleotide sequence ID" value="NZ_CP043661.1"/>
</dbReference>
<evidence type="ECO:0000256" key="4">
    <source>
        <dbReference type="ARBA" id="ARBA00022741"/>
    </source>
</evidence>
<keyword evidence="5 9" id="KW-0418">Kinase</keyword>
<evidence type="ECO:0000313" key="10">
    <source>
        <dbReference type="Proteomes" id="UP000515563"/>
    </source>
</evidence>
<evidence type="ECO:0000256" key="5">
    <source>
        <dbReference type="ARBA" id="ARBA00022777"/>
    </source>
</evidence>
<dbReference type="Gene3D" id="1.10.510.10">
    <property type="entry name" value="Transferase(Phosphotransferase) domain 1"/>
    <property type="match status" value="1"/>
</dbReference>
<evidence type="ECO:0000256" key="3">
    <source>
        <dbReference type="ARBA" id="ARBA00022679"/>
    </source>
</evidence>
<dbReference type="Gene3D" id="3.30.200.20">
    <property type="entry name" value="Phosphorylase Kinase, domain 1"/>
    <property type="match status" value="1"/>
</dbReference>
<dbReference type="InterPro" id="IPR000719">
    <property type="entry name" value="Prot_kinase_dom"/>
</dbReference>
<protein>
    <recommendedName>
        <fullName evidence="1">non-specific serine/threonine protein kinase</fullName>
        <ecNumber evidence="1">2.7.11.1</ecNumber>
    </recommendedName>
</protein>
<evidence type="ECO:0000256" key="6">
    <source>
        <dbReference type="ARBA" id="ARBA00022840"/>
    </source>
</evidence>
<dbReference type="Proteomes" id="UP000515563">
    <property type="component" value="Chromosome"/>
</dbReference>
<accession>A0A7G6WWQ1</accession>
<gene>
    <name evidence="9" type="ORF">F1D05_11535</name>
</gene>
<dbReference type="InterPro" id="IPR011009">
    <property type="entry name" value="Kinase-like_dom_sf"/>
</dbReference>
<dbReference type="EC" id="2.7.11.1" evidence="1"/>
<feature type="region of interest" description="Disordered" evidence="7">
    <location>
        <begin position="349"/>
        <end position="399"/>
    </location>
</feature>
<dbReference type="GO" id="GO:0004674">
    <property type="term" value="F:protein serine/threonine kinase activity"/>
    <property type="evidence" value="ECO:0007669"/>
    <property type="project" value="UniProtKB-KW"/>
</dbReference>
<dbReference type="SMART" id="SM00220">
    <property type="entry name" value="S_TKc"/>
    <property type="match status" value="1"/>
</dbReference>
<evidence type="ECO:0000256" key="7">
    <source>
        <dbReference type="SAM" id="MobiDB-lite"/>
    </source>
</evidence>
<dbReference type="SUPFAM" id="SSF56112">
    <property type="entry name" value="Protein kinase-like (PK-like)"/>
    <property type="match status" value="1"/>
</dbReference>
<keyword evidence="4" id="KW-0547">Nucleotide-binding</keyword>
<evidence type="ECO:0000256" key="2">
    <source>
        <dbReference type="ARBA" id="ARBA00022527"/>
    </source>
</evidence>
<reference evidence="10" key="1">
    <citation type="submission" date="2019-09" db="EMBL/GenBank/DDBJ databases">
        <title>Antimicrobial potential of Antarctic Bacteria.</title>
        <authorList>
            <person name="Benaud N."/>
            <person name="Edwards R.J."/>
            <person name="Ferrari B.C."/>
        </authorList>
    </citation>
    <scope>NUCLEOTIDE SEQUENCE [LARGE SCALE GENOMIC DNA]</scope>
    <source>
        <strain evidence="10">SPB151</strain>
    </source>
</reference>
<evidence type="ECO:0000313" key="9">
    <source>
        <dbReference type="EMBL" id="QNE18416.1"/>
    </source>
</evidence>
<dbReference type="CDD" id="cd14014">
    <property type="entry name" value="STKc_PknB_like"/>
    <property type="match status" value="1"/>
</dbReference>